<evidence type="ECO:0000313" key="1">
    <source>
        <dbReference type="EMBL" id="OGL66968.1"/>
    </source>
</evidence>
<evidence type="ECO:0000313" key="2">
    <source>
        <dbReference type="Proteomes" id="UP000177885"/>
    </source>
</evidence>
<organism evidence="1 2">
    <name type="scientific">Candidatus Uhrbacteria bacterium RIFCSPHIGHO2_01_FULL_63_20</name>
    <dbReference type="NCBI Taxonomy" id="1802385"/>
    <lineage>
        <taxon>Bacteria</taxon>
        <taxon>Candidatus Uhriibacteriota</taxon>
    </lineage>
</organism>
<dbReference type="Proteomes" id="UP000177885">
    <property type="component" value="Unassembled WGS sequence"/>
</dbReference>
<dbReference type="STRING" id="1802385.A2856_00525"/>
<name>A0A1F7TMX7_9BACT</name>
<proteinExistence type="predicted"/>
<accession>A0A1F7TMX7</accession>
<comment type="caution">
    <text evidence="1">The sequence shown here is derived from an EMBL/GenBank/DDBJ whole genome shotgun (WGS) entry which is preliminary data.</text>
</comment>
<reference evidence="1 2" key="1">
    <citation type="journal article" date="2016" name="Nat. Commun.">
        <title>Thousands of microbial genomes shed light on interconnected biogeochemical processes in an aquifer system.</title>
        <authorList>
            <person name="Anantharaman K."/>
            <person name="Brown C.T."/>
            <person name="Hug L.A."/>
            <person name="Sharon I."/>
            <person name="Castelle C.J."/>
            <person name="Probst A.J."/>
            <person name="Thomas B.C."/>
            <person name="Singh A."/>
            <person name="Wilkins M.J."/>
            <person name="Karaoz U."/>
            <person name="Brodie E.L."/>
            <person name="Williams K.H."/>
            <person name="Hubbard S.S."/>
            <person name="Banfield J.F."/>
        </authorList>
    </citation>
    <scope>NUCLEOTIDE SEQUENCE [LARGE SCALE GENOMIC DNA]</scope>
</reference>
<dbReference type="AlphaFoldDB" id="A0A1F7TMX7"/>
<protein>
    <submittedName>
        <fullName evidence="1">Uncharacterized protein</fullName>
    </submittedName>
</protein>
<gene>
    <name evidence="1" type="ORF">A2856_00525</name>
</gene>
<dbReference type="EMBL" id="MGDT01000004">
    <property type="protein sequence ID" value="OGL66968.1"/>
    <property type="molecule type" value="Genomic_DNA"/>
</dbReference>
<sequence>MTNLFTVAHVAKLHEIQSARLRRNLPGIGKDVMELIARLEDGGVAGKETDERTRQAKVLWDLGFGRELGFKKFVDYLATIPEVIPHNDHPDLFDQLVLVDRRLGIVTPSKLLGLTYHPEDEKTLVNHYDRKYPDVEFIWAQDGRRNRNKSIRACRDAFVKDVEIGLTAIEGLCIYAQDRTVLDESDDHAIDLPGAVHVGDHGQAACLGRDGYGRVRLDWLIDVYARPVCGSASRRDC</sequence>